<evidence type="ECO:0000256" key="10">
    <source>
        <dbReference type="PIRNR" id="PIRNR002786"/>
    </source>
</evidence>
<feature type="domain" description="T2SS protein K first SAM-like" evidence="14">
    <location>
        <begin position="107"/>
        <end position="233"/>
    </location>
</feature>
<evidence type="ECO:0000256" key="3">
    <source>
        <dbReference type="ARBA" id="ARBA00022448"/>
    </source>
</evidence>
<organism evidence="15 16">
    <name type="scientific">Permianibacter aggregans</name>
    <dbReference type="NCBI Taxonomy" id="1510150"/>
    <lineage>
        <taxon>Bacteria</taxon>
        <taxon>Pseudomonadati</taxon>
        <taxon>Pseudomonadota</taxon>
        <taxon>Gammaproteobacteria</taxon>
        <taxon>Pseudomonadales</taxon>
        <taxon>Pseudomonadaceae</taxon>
        <taxon>Permianibacter</taxon>
    </lineage>
</organism>
<dbReference type="Proteomes" id="UP000295375">
    <property type="component" value="Unassembled WGS sequence"/>
</dbReference>
<dbReference type="PANTHER" id="PTHR38831">
    <property type="entry name" value="TYPE II SECRETION SYSTEM PROTEIN K"/>
    <property type="match status" value="1"/>
</dbReference>
<evidence type="ECO:0000259" key="13">
    <source>
        <dbReference type="Pfam" id="PF03934"/>
    </source>
</evidence>
<dbReference type="PIRSF" id="PIRSF002786">
    <property type="entry name" value="XcpX"/>
    <property type="match status" value="1"/>
</dbReference>
<dbReference type="EMBL" id="SNYM01000003">
    <property type="protein sequence ID" value="TDQ49686.1"/>
    <property type="molecule type" value="Genomic_DNA"/>
</dbReference>
<proteinExistence type="inferred from homology"/>
<evidence type="ECO:0000256" key="12">
    <source>
        <dbReference type="SAM" id="Phobius"/>
    </source>
</evidence>
<evidence type="ECO:0000256" key="8">
    <source>
        <dbReference type="ARBA" id="ARBA00022989"/>
    </source>
</evidence>
<keyword evidence="7" id="KW-0653">Protein transport</keyword>
<evidence type="ECO:0000256" key="4">
    <source>
        <dbReference type="ARBA" id="ARBA00022475"/>
    </source>
</evidence>
<protein>
    <recommendedName>
        <fullName evidence="10">Type II secretion system protein K</fullName>
    </recommendedName>
</protein>
<keyword evidence="5 10" id="KW-0997">Cell inner membrane</keyword>
<dbReference type="InterPro" id="IPR038072">
    <property type="entry name" value="GspK_central_sf"/>
</dbReference>
<dbReference type="AlphaFoldDB" id="A0A4R6UTV5"/>
<keyword evidence="8 12" id="KW-1133">Transmembrane helix</keyword>
<feature type="domain" description="T2SS protein K second SAM-like" evidence="13">
    <location>
        <begin position="239"/>
        <end position="295"/>
    </location>
</feature>
<dbReference type="Pfam" id="PF03934">
    <property type="entry name" value="T2SSK"/>
    <property type="match status" value="1"/>
</dbReference>
<evidence type="ECO:0000256" key="5">
    <source>
        <dbReference type="ARBA" id="ARBA00022519"/>
    </source>
</evidence>
<comment type="similarity">
    <text evidence="2 10">Belongs to the GSP K family.</text>
</comment>
<dbReference type="InterPro" id="IPR005628">
    <property type="entry name" value="GspK"/>
</dbReference>
<keyword evidence="9 10" id="KW-0472">Membrane</keyword>
<reference evidence="15 16" key="1">
    <citation type="submission" date="2019-03" db="EMBL/GenBank/DDBJ databases">
        <title>Genomic Encyclopedia of Type Strains, Phase IV (KMG-IV): sequencing the most valuable type-strain genomes for metagenomic binning, comparative biology and taxonomic classification.</title>
        <authorList>
            <person name="Goeker M."/>
        </authorList>
    </citation>
    <scope>NUCLEOTIDE SEQUENCE [LARGE SCALE GENOMIC DNA]</scope>
    <source>
        <strain evidence="15 16">DSM 103792</strain>
    </source>
</reference>
<dbReference type="NCBIfam" id="NF037980">
    <property type="entry name" value="T2SS_GspK"/>
    <property type="match status" value="1"/>
</dbReference>
<dbReference type="Gene3D" id="1.10.40.60">
    <property type="entry name" value="EpsJ-like"/>
    <property type="match status" value="2"/>
</dbReference>
<dbReference type="InterPro" id="IPR049031">
    <property type="entry name" value="T2SSK_SAM-like_1st"/>
</dbReference>
<comment type="subcellular location">
    <subcellularLocation>
        <location evidence="1 10">Cell inner membrane</location>
    </subcellularLocation>
</comment>
<sequence>MCYRKPPSRQRGVVLIVVLIVVALVAMIATQISSRLLLSERRSTNLQHSDQAWQYVLGAESLAASHLKEALKEDKDKVHLGQAWAKGKFVFPIEGGQLSGEIIDMSTCFNVNSLLFKKRDQQGNPKDPQGGKGGAAPNAMPAGAQLLSKIFEQTLDDVEVTPEALSSTLIDWIDEDNEPFGNDGAEDYQYTALQLPYRVGNGPLGAISELRTIKGFDADVYRAVRPFLCALPDVEYGRINMNTLPPERAVILAAMVDNLSVESARQVLESRPKDGFESEAEFWTAPGMPTDAKANSLGEDRISFTTAYFLVKAEAVVGRGRARVESLLKAEENQSFKVVSRSFAEE</sequence>
<dbReference type="Gene3D" id="3.30.1300.30">
    <property type="entry name" value="GSPII I/J protein-like"/>
    <property type="match status" value="1"/>
</dbReference>
<evidence type="ECO:0000313" key="16">
    <source>
        <dbReference type="Proteomes" id="UP000295375"/>
    </source>
</evidence>
<dbReference type="InterPro" id="IPR045584">
    <property type="entry name" value="Pilin-like"/>
</dbReference>
<dbReference type="GO" id="GO:0005886">
    <property type="term" value="C:plasma membrane"/>
    <property type="evidence" value="ECO:0007669"/>
    <property type="project" value="UniProtKB-SubCell"/>
</dbReference>
<dbReference type="SUPFAM" id="SSF54523">
    <property type="entry name" value="Pili subunits"/>
    <property type="match status" value="1"/>
</dbReference>
<dbReference type="InterPro" id="IPR049179">
    <property type="entry name" value="T2SSK_SAM-like_2nd"/>
</dbReference>
<name>A0A4R6UTV5_9GAMM</name>
<evidence type="ECO:0000256" key="7">
    <source>
        <dbReference type="ARBA" id="ARBA00022927"/>
    </source>
</evidence>
<dbReference type="PANTHER" id="PTHR38831:SF1">
    <property type="entry name" value="TYPE II SECRETION SYSTEM PROTEIN K-RELATED"/>
    <property type="match status" value="1"/>
</dbReference>
<dbReference type="SUPFAM" id="SSF158544">
    <property type="entry name" value="GspK insert domain-like"/>
    <property type="match status" value="2"/>
</dbReference>
<keyword evidence="6 12" id="KW-0812">Transmembrane</keyword>
<feature type="transmembrane region" description="Helical" evidence="12">
    <location>
        <begin position="12"/>
        <end position="32"/>
    </location>
</feature>
<comment type="caution">
    <text evidence="15">The sequence shown here is derived from an EMBL/GenBank/DDBJ whole genome shotgun (WGS) entry which is preliminary data.</text>
</comment>
<accession>A0A4R6UTV5</accession>
<feature type="region of interest" description="Disordered" evidence="11">
    <location>
        <begin position="119"/>
        <end position="138"/>
    </location>
</feature>
<gene>
    <name evidence="15" type="ORF">EV696_10354</name>
</gene>
<dbReference type="Pfam" id="PF21687">
    <property type="entry name" value="T2SSK_1st"/>
    <property type="match status" value="1"/>
</dbReference>
<evidence type="ECO:0000259" key="14">
    <source>
        <dbReference type="Pfam" id="PF21687"/>
    </source>
</evidence>
<evidence type="ECO:0000256" key="11">
    <source>
        <dbReference type="SAM" id="MobiDB-lite"/>
    </source>
</evidence>
<evidence type="ECO:0000256" key="9">
    <source>
        <dbReference type="ARBA" id="ARBA00023136"/>
    </source>
</evidence>
<dbReference type="GO" id="GO:0009306">
    <property type="term" value="P:protein secretion"/>
    <property type="evidence" value="ECO:0007669"/>
    <property type="project" value="InterPro"/>
</dbReference>
<evidence type="ECO:0000256" key="2">
    <source>
        <dbReference type="ARBA" id="ARBA00007246"/>
    </source>
</evidence>
<keyword evidence="16" id="KW-1185">Reference proteome</keyword>
<evidence type="ECO:0000256" key="1">
    <source>
        <dbReference type="ARBA" id="ARBA00004533"/>
    </source>
</evidence>
<dbReference type="RefSeq" id="WP_133588220.1">
    <property type="nucleotide sequence ID" value="NZ_CP037953.1"/>
</dbReference>
<evidence type="ECO:0000256" key="6">
    <source>
        <dbReference type="ARBA" id="ARBA00022692"/>
    </source>
</evidence>
<evidence type="ECO:0000313" key="15">
    <source>
        <dbReference type="EMBL" id="TDQ49686.1"/>
    </source>
</evidence>
<dbReference type="OrthoDB" id="5293133at2"/>
<keyword evidence="3 10" id="KW-0813">Transport</keyword>
<keyword evidence="4 10" id="KW-1003">Cell membrane</keyword>